<dbReference type="PANTHER" id="PTHR37017:SF11">
    <property type="entry name" value="ESTERASE_LIPASE_THIOESTERASE DOMAIN-CONTAINING PROTEIN"/>
    <property type="match status" value="1"/>
</dbReference>
<reference evidence="2" key="1">
    <citation type="journal article" date="2020" name="Stud. Mycol.">
        <title>101 Dothideomycetes genomes: a test case for predicting lifestyles and emergence of pathogens.</title>
        <authorList>
            <person name="Haridas S."/>
            <person name="Albert R."/>
            <person name="Binder M."/>
            <person name="Bloem J."/>
            <person name="Labutti K."/>
            <person name="Salamov A."/>
            <person name="Andreopoulos B."/>
            <person name="Baker S."/>
            <person name="Barry K."/>
            <person name="Bills G."/>
            <person name="Bluhm B."/>
            <person name="Cannon C."/>
            <person name="Castanera R."/>
            <person name="Culley D."/>
            <person name="Daum C."/>
            <person name="Ezra D."/>
            <person name="Gonzalez J."/>
            <person name="Henrissat B."/>
            <person name="Kuo A."/>
            <person name="Liang C."/>
            <person name="Lipzen A."/>
            <person name="Lutzoni F."/>
            <person name="Magnuson J."/>
            <person name="Mondo S."/>
            <person name="Nolan M."/>
            <person name="Ohm R."/>
            <person name="Pangilinan J."/>
            <person name="Park H.-J."/>
            <person name="Ramirez L."/>
            <person name="Alfaro M."/>
            <person name="Sun H."/>
            <person name="Tritt A."/>
            <person name="Yoshinaga Y."/>
            <person name="Zwiers L.-H."/>
            <person name="Turgeon B."/>
            <person name="Goodwin S."/>
            <person name="Spatafora J."/>
            <person name="Crous P."/>
            <person name="Grigoriev I."/>
        </authorList>
    </citation>
    <scope>NUCLEOTIDE SEQUENCE</scope>
    <source>
        <strain evidence="2">CBS 175.79</strain>
    </source>
</reference>
<dbReference type="Gene3D" id="3.40.50.1820">
    <property type="entry name" value="alpha/beta hydrolase"/>
    <property type="match status" value="1"/>
</dbReference>
<dbReference type="InterPro" id="IPR029058">
    <property type="entry name" value="AB_hydrolase_fold"/>
</dbReference>
<dbReference type="AlphaFoldDB" id="A0A6A5XHS2"/>
<dbReference type="GO" id="GO:0016787">
    <property type="term" value="F:hydrolase activity"/>
    <property type="evidence" value="ECO:0007669"/>
    <property type="project" value="UniProtKB-KW"/>
</dbReference>
<feature type="domain" description="AB hydrolase-1" evidence="1">
    <location>
        <begin position="6"/>
        <end position="243"/>
    </location>
</feature>
<dbReference type="InterPro" id="IPR000073">
    <property type="entry name" value="AB_hydrolase_1"/>
</dbReference>
<dbReference type="InterPro" id="IPR052897">
    <property type="entry name" value="Sec-Metab_Biosynth_Hydrolase"/>
</dbReference>
<dbReference type="SUPFAM" id="SSF53474">
    <property type="entry name" value="alpha/beta-Hydrolases"/>
    <property type="match status" value="1"/>
</dbReference>
<dbReference type="PANTHER" id="PTHR37017">
    <property type="entry name" value="AB HYDROLASE-1 DOMAIN-CONTAINING PROTEIN-RELATED"/>
    <property type="match status" value="1"/>
</dbReference>
<dbReference type="GeneID" id="54288618"/>
<accession>A0A6A5XHS2</accession>
<dbReference type="Pfam" id="PF12697">
    <property type="entry name" value="Abhydrolase_6"/>
    <property type="match status" value="1"/>
</dbReference>
<dbReference type="Proteomes" id="UP000799778">
    <property type="component" value="Unassembled WGS sequence"/>
</dbReference>
<dbReference type="EMBL" id="ML978072">
    <property type="protein sequence ID" value="KAF2012419.1"/>
    <property type="molecule type" value="Genomic_DNA"/>
</dbReference>
<proteinExistence type="predicted"/>
<sequence length="259" mass="28610">MPKPIFVLLHGAWHSPQCWHHLVSELGREGFESVTPSLPSSGSDPPTLDWSQDVQKIRQTISELVRDRDVVVVMHSFSGMTGGTALEGLDKASCAGKGLFGGVVKLVYIAAFIVPEGFQHSPQGTRNNMVPEMKTDLESGIVTVREEDAKNMFYQDIDDGSVAELVRDLRPQSLGSFWSITTFAAWRFIATTYILCTSDRPSTVAAAEYLIETAKASGQHRIEKVIAVDCGHSPFISRPQWLCRTLIEESIGCTQLRQE</sequence>
<evidence type="ECO:0000313" key="3">
    <source>
        <dbReference type="Proteomes" id="UP000799778"/>
    </source>
</evidence>
<organism evidence="2 3">
    <name type="scientific">Aaosphaeria arxii CBS 175.79</name>
    <dbReference type="NCBI Taxonomy" id="1450172"/>
    <lineage>
        <taxon>Eukaryota</taxon>
        <taxon>Fungi</taxon>
        <taxon>Dikarya</taxon>
        <taxon>Ascomycota</taxon>
        <taxon>Pezizomycotina</taxon>
        <taxon>Dothideomycetes</taxon>
        <taxon>Pleosporomycetidae</taxon>
        <taxon>Pleosporales</taxon>
        <taxon>Pleosporales incertae sedis</taxon>
        <taxon>Aaosphaeria</taxon>
    </lineage>
</organism>
<keyword evidence="2" id="KW-0378">Hydrolase</keyword>
<evidence type="ECO:0000259" key="1">
    <source>
        <dbReference type="Pfam" id="PF12697"/>
    </source>
</evidence>
<evidence type="ECO:0000313" key="2">
    <source>
        <dbReference type="EMBL" id="KAF2012419.1"/>
    </source>
</evidence>
<dbReference type="RefSeq" id="XP_033380758.1">
    <property type="nucleotide sequence ID" value="XM_033531221.1"/>
</dbReference>
<keyword evidence="3" id="KW-1185">Reference proteome</keyword>
<name>A0A6A5XHS2_9PLEO</name>
<protein>
    <submittedName>
        <fullName evidence="2">Alpha/beta-hydrolase</fullName>
    </submittedName>
</protein>
<dbReference type="OrthoDB" id="1263307at2759"/>
<gene>
    <name evidence="2" type="ORF">BU24DRAFT_452853</name>
</gene>